<feature type="compositionally biased region" description="Basic and acidic residues" evidence="1">
    <location>
        <begin position="37"/>
        <end position="68"/>
    </location>
</feature>
<evidence type="ECO:0000313" key="3">
    <source>
        <dbReference type="Proteomes" id="UP001142489"/>
    </source>
</evidence>
<organism evidence="2 3">
    <name type="scientific">Phrynocephalus forsythii</name>
    <dbReference type="NCBI Taxonomy" id="171643"/>
    <lineage>
        <taxon>Eukaryota</taxon>
        <taxon>Metazoa</taxon>
        <taxon>Chordata</taxon>
        <taxon>Craniata</taxon>
        <taxon>Vertebrata</taxon>
        <taxon>Euteleostomi</taxon>
        <taxon>Lepidosauria</taxon>
        <taxon>Squamata</taxon>
        <taxon>Bifurcata</taxon>
        <taxon>Unidentata</taxon>
        <taxon>Episquamata</taxon>
        <taxon>Toxicofera</taxon>
        <taxon>Iguania</taxon>
        <taxon>Acrodonta</taxon>
        <taxon>Agamidae</taxon>
        <taxon>Agaminae</taxon>
        <taxon>Phrynocephalus</taxon>
    </lineage>
</organism>
<feature type="compositionally biased region" description="Basic and acidic residues" evidence="1">
    <location>
        <begin position="14"/>
        <end position="30"/>
    </location>
</feature>
<dbReference type="OrthoDB" id="5920083at2759"/>
<protein>
    <submittedName>
        <fullName evidence="2">Uncharacterized protein</fullName>
    </submittedName>
</protein>
<dbReference type="EMBL" id="JAPFRF010000011">
    <property type="protein sequence ID" value="KAJ7316586.1"/>
    <property type="molecule type" value="Genomic_DNA"/>
</dbReference>
<keyword evidence="3" id="KW-1185">Reference proteome</keyword>
<evidence type="ECO:0000256" key="1">
    <source>
        <dbReference type="SAM" id="MobiDB-lite"/>
    </source>
</evidence>
<name>A0A9Q0XJ80_9SAUR</name>
<reference evidence="2" key="1">
    <citation type="journal article" date="2023" name="DNA Res.">
        <title>Chromosome-level genome assembly of Phrynocephalus forsythii using third-generation DNA sequencing and Hi-C analysis.</title>
        <authorList>
            <person name="Qi Y."/>
            <person name="Zhao W."/>
            <person name="Zhao Y."/>
            <person name="Niu C."/>
            <person name="Cao S."/>
            <person name="Zhang Y."/>
        </authorList>
    </citation>
    <scope>NUCLEOTIDE SEQUENCE</scope>
    <source>
        <tissue evidence="2">Muscle</tissue>
    </source>
</reference>
<feature type="compositionally biased region" description="Polar residues" evidence="1">
    <location>
        <begin position="91"/>
        <end position="108"/>
    </location>
</feature>
<gene>
    <name evidence="2" type="ORF">JRQ81_002748</name>
</gene>
<comment type="caution">
    <text evidence="2">The sequence shown here is derived from an EMBL/GenBank/DDBJ whole genome shotgun (WGS) entry which is preliminary data.</text>
</comment>
<accession>A0A9Q0XJ80</accession>
<dbReference type="AlphaFoldDB" id="A0A9Q0XJ80"/>
<proteinExistence type="predicted"/>
<dbReference type="Proteomes" id="UP001142489">
    <property type="component" value="Unassembled WGS sequence"/>
</dbReference>
<sequence>MIEIAFDPSPSQKLEQREQRAQKLKERLRGEQQNLHQRLEELMAHSTVERPRADSLDSSRFSSEHSESEDVEVDVEGLPCSSSNKEDATAAFSTGQEHSYSNISNFWI</sequence>
<evidence type="ECO:0000313" key="2">
    <source>
        <dbReference type="EMBL" id="KAJ7316586.1"/>
    </source>
</evidence>
<feature type="region of interest" description="Disordered" evidence="1">
    <location>
        <begin position="1"/>
        <end position="108"/>
    </location>
</feature>